<organism evidence="1 2">
    <name type="scientific">Dryococelus australis</name>
    <dbReference type="NCBI Taxonomy" id="614101"/>
    <lineage>
        <taxon>Eukaryota</taxon>
        <taxon>Metazoa</taxon>
        <taxon>Ecdysozoa</taxon>
        <taxon>Arthropoda</taxon>
        <taxon>Hexapoda</taxon>
        <taxon>Insecta</taxon>
        <taxon>Pterygota</taxon>
        <taxon>Neoptera</taxon>
        <taxon>Polyneoptera</taxon>
        <taxon>Phasmatodea</taxon>
        <taxon>Verophasmatodea</taxon>
        <taxon>Anareolatae</taxon>
        <taxon>Phasmatidae</taxon>
        <taxon>Eurycanthinae</taxon>
        <taxon>Dryococelus</taxon>
    </lineage>
</organism>
<evidence type="ECO:0000313" key="2">
    <source>
        <dbReference type="Proteomes" id="UP001159363"/>
    </source>
</evidence>
<name>A0ABQ9IF04_9NEOP</name>
<accession>A0ABQ9IF04</accession>
<sequence>MAQQLMVRVFSPENSRPVRGWLSPATSVATRTIFRIVLTIRPLVPFTCSVSFFLRYTCIVKRALPATVMLGALKLGQHSPARCSESLAVSGMVSRDLLIPRTLFCSPIGVLCSSPRHPFRAGSLLASHQCEPGLIPNRVTPGVSHVGIVPDDAADWRVFSGISGIPRLFIPALLHTHLNRPHRLALKTSLLRTTHPPTTNHRCSPSAKGNRVRFPAESHPGTMPPSAGFLGDLPFPPLLLILTSSAVKTQMQPRITASTNVLLTALPSSLKYEVAVAERLACSPPTKTHRVQSPAGPLTWKSCRTIFSGIFRFPPPVSFRRYSILTSITLLVSQHLAIKSRPNPSTHLLQEFS</sequence>
<keyword evidence="2" id="KW-1185">Reference proteome</keyword>
<proteinExistence type="predicted"/>
<evidence type="ECO:0000313" key="1">
    <source>
        <dbReference type="EMBL" id="KAJ8895243.1"/>
    </source>
</evidence>
<dbReference type="EMBL" id="JARBHB010000001">
    <property type="protein sequence ID" value="KAJ8895243.1"/>
    <property type="molecule type" value="Genomic_DNA"/>
</dbReference>
<protein>
    <submittedName>
        <fullName evidence="1">Uncharacterized protein</fullName>
    </submittedName>
</protein>
<dbReference type="Proteomes" id="UP001159363">
    <property type="component" value="Chromosome 1"/>
</dbReference>
<gene>
    <name evidence="1" type="ORF">PR048_000568</name>
</gene>
<reference evidence="1 2" key="1">
    <citation type="submission" date="2023-02" db="EMBL/GenBank/DDBJ databases">
        <title>LHISI_Scaffold_Assembly.</title>
        <authorList>
            <person name="Stuart O.P."/>
            <person name="Cleave R."/>
            <person name="Magrath M.J.L."/>
            <person name="Mikheyev A.S."/>
        </authorList>
    </citation>
    <scope>NUCLEOTIDE SEQUENCE [LARGE SCALE GENOMIC DNA]</scope>
    <source>
        <strain evidence="1">Daus_M_001</strain>
        <tissue evidence="1">Leg muscle</tissue>
    </source>
</reference>
<comment type="caution">
    <text evidence="1">The sequence shown here is derived from an EMBL/GenBank/DDBJ whole genome shotgun (WGS) entry which is preliminary data.</text>
</comment>